<keyword evidence="4" id="KW-0676">Redox-active center</keyword>
<comment type="caution">
    <text evidence="6">The sequence shown here is derived from an EMBL/GenBank/DDBJ whole genome shotgun (WGS) entry which is preliminary data.</text>
</comment>
<keyword evidence="3" id="KW-1015">Disulfide bond</keyword>
<gene>
    <name evidence="6" type="ORF">K3177_07875</name>
</gene>
<dbReference type="PROSITE" id="PS51352">
    <property type="entry name" value="THIOREDOXIN_2"/>
    <property type="match status" value="1"/>
</dbReference>
<feature type="domain" description="Thioredoxin" evidence="5">
    <location>
        <begin position="49"/>
        <end position="190"/>
    </location>
</feature>
<evidence type="ECO:0000259" key="5">
    <source>
        <dbReference type="PROSITE" id="PS51352"/>
    </source>
</evidence>
<reference evidence="6 7" key="1">
    <citation type="submission" date="2021-08" db="EMBL/GenBank/DDBJ databases">
        <title>Comparative Genomics Analysis of the Genus Qipengyuania Reveals Extensive Genetic Diversity and Metabolic Versatility, Including the Description of Fifteen Novel Species.</title>
        <authorList>
            <person name="Liu Y."/>
        </authorList>
    </citation>
    <scope>NUCLEOTIDE SEQUENCE [LARGE SCALE GENOMIC DNA]</scope>
    <source>
        <strain evidence="6 7">GH25</strain>
    </source>
</reference>
<evidence type="ECO:0000256" key="2">
    <source>
        <dbReference type="ARBA" id="ARBA00022748"/>
    </source>
</evidence>
<comment type="subcellular location">
    <subcellularLocation>
        <location evidence="1">Cell envelope</location>
    </subcellularLocation>
</comment>
<dbReference type="InterPro" id="IPR013740">
    <property type="entry name" value="Redoxin"/>
</dbReference>
<dbReference type="InterPro" id="IPR050553">
    <property type="entry name" value="Thioredoxin_ResA/DsbE_sf"/>
</dbReference>
<dbReference type="PROSITE" id="PS00194">
    <property type="entry name" value="THIOREDOXIN_1"/>
    <property type="match status" value="1"/>
</dbReference>
<dbReference type="SUPFAM" id="SSF52833">
    <property type="entry name" value="Thioredoxin-like"/>
    <property type="match status" value="1"/>
</dbReference>
<dbReference type="PANTHER" id="PTHR42852:SF6">
    <property type="entry name" value="THIOL:DISULFIDE INTERCHANGE PROTEIN DSBE"/>
    <property type="match status" value="1"/>
</dbReference>
<evidence type="ECO:0000256" key="4">
    <source>
        <dbReference type="ARBA" id="ARBA00023284"/>
    </source>
</evidence>
<keyword evidence="7" id="KW-1185">Reference proteome</keyword>
<name>A0ABS7JEH5_9SPHN</name>
<accession>A0ABS7JEH5</accession>
<dbReference type="PANTHER" id="PTHR42852">
    <property type="entry name" value="THIOL:DISULFIDE INTERCHANGE PROTEIN DSBE"/>
    <property type="match status" value="1"/>
</dbReference>
<dbReference type="InterPro" id="IPR013766">
    <property type="entry name" value="Thioredoxin_domain"/>
</dbReference>
<evidence type="ECO:0000256" key="1">
    <source>
        <dbReference type="ARBA" id="ARBA00004196"/>
    </source>
</evidence>
<dbReference type="CDD" id="cd02966">
    <property type="entry name" value="TlpA_like_family"/>
    <property type="match status" value="1"/>
</dbReference>
<dbReference type="RefSeq" id="WP_196846612.1">
    <property type="nucleotide sequence ID" value="NZ_JAIGNQ010000002.1"/>
</dbReference>
<organism evidence="6 7">
    <name type="scientific">Qipengyuania pacifica</name>
    <dbReference type="NCBI Taxonomy" id="2860199"/>
    <lineage>
        <taxon>Bacteria</taxon>
        <taxon>Pseudomonadati</taxon>
        <taxon>Pseudomonadota</taxon>
        <taxon>Alphaproteobacteria</taxon>
        <taxon>Sphingomonadales</taxon>
        <taxon>Erythrobacteraceae</taxon>
        <taxon>Qipengyuania</taxon>
    </lineage>
</organism>
<dbReference type="InterPro" id="IPR036249">
    <property type="entry name" value="Thioredoxin-like_sf"/>
</dbReference>
<dbReference type="Gene3D" id="3.40.30.10">
    <property type="entry name" value="Glutaredoxin"/>
    <property type="match status" value="1"/>
</dbReference>
<dbReference type="EMBL" id="JAIGNQ010000002">
    <property type="protein sequence ID" value="MBX7488430.1"/>
    <property type="molecule type" value="Genomic_DNA"/>
</dbReference>
<sequence>MLLEFFVSRTSFTLAIVLGLAVAACDRGTSEDAQESSASSVPTGEIDTSEAGALMPAVNLSNPDGRTLNLGALQGTPVLLNLWATWCAPCVKEMPLLDDLASEYDGRLRVVTASQDMQGAEKVAPFFAEKGYARLEPWMDPENELSFAIGGGVMPTTVLYDGAGQEIWRVQGDYDWSSEDARAAIDAAIAE</sequence>
<dbReference type="Proteomes" id="UP000776651">
    <property type="component" value="Unassembled WGS sequence"/>
</dbReference>
<protein>
    <submittedName>
        <fullName evidence="6">TlpA family protein disulfide reductase</fullName>
    </submittedName>
</protein>
<dbReference type="InterPro" id="IPR017937">
    <property type="entry name" value="Thioredoxin_CS"/>
</dbReference>
<evidence type="ECO:0000256" key="3">
    <source>
        <dbReference type="ARBA" id="ARBA00023157"/>
    </source>
</evidence>
<proteinExistence type="predicted"/>
<evidence type="ECO:0000313" key="7">
    <source>
        <dbReference type="Proteomes" id="UP000776651"/>
    </source>
</evidence>
<keyword evidence="2" id="KW-0201">Cytochrome c-type biogenesis</keyword>
<dbReference type="Pfam" id="PF08534">
    <property type="entry name" value="Redoxin"/>
    <property type="match status" value="1"/>
</dbReference>
<evidence type="ECO:0000313" key="6">
    <source>
        <dbReference type="EMBL" id="MBX7488430.1"/>
    </source>
</evidence>